<accession>A0A4P8XW84</accession>
<dbReference type="Proteomes" id="UP000301475">
    <property type="component" value="Chromosome"/>
</dbReference>
<organism evidence="2 3">
    <name type="scientific">Ruminococcus bovis</name>
    <dbReference type="NCBI Taxonomy" id="2564099"/>
    <lineage>
        <taxon>Bacteria</taxon>
        <taxon>Bacillati</taxon>
        <taxon>Bacillota</taxon>
        <taxon>Clostridia</taxon>
        <taxon>Eubacteriales</taxon>
        <taxon>Oscillospiraceae</taxon>
        <taxon>Ruminococcus</taxon>
    </lineage>
</organism>
<dbReference type="InterPro" id="IPR029045">
    <property type="entry name" value="ClpP/crotonase-like_dom_sf"/>
</dbReference>
<dbReference type="GO" id="GO:0016740">
    <property type="term" value="F:transferase activity"/>
    <property type="evidence" value="ECO:0007669"/>
    <property type="project" value="UniProtKB-KW"/>
</dbReference>
<dbReference type="SUPFAM" id="SSF52096">
    <property type="entry name" value="ClpP/crotonase"/>
    <property type="match status" value="2"/>
</dbReference>
<reference evidence="2 3" key="1">
    <citation type="submission" date="2019-04" db="EMBL/GenBank/DDBJ databases">
        <authorList>
            <person name="Embree M."/>
            <person name="Gaffney J.R."/>
        </authorList>
    </citation>
    <scope>NUCLEOTIDE SEQUENCE [LARGE SCALE GENOMIC DNA]</scope>
    <source>
        <strain evidence="2 3">JE7A12</strain>
    </source>
</reference>
<evidence type="ECO:0000313" key="3">
    <source>
        <dbReference type="Proteomes" id="UP000301475"/>
    </source>
</evidence>
<keyword evidence="3" id="KW-1185">Reference proteome</keyword>
<dbReference type="InterPro" id="IPR051047">
    <property type="entry name" value="AccD/PCCB"/>
</dbReference>
<dbReference type="OrthoDB" id="9803706at2"/>
<gene>
    <name evidence="2" type="ORF">E5Z56_08485</name>
</gene>
<dbReference type="AlphaFoldDB" id="A0A4P8XW84"/>
<keyword evidence="2" id="KW-0808">Transferase</keyword>
<evidence type="ECO:0000259" key="1">
    <source>
        <dbReference type="PROSITE" id="PS50980"/>
    </source>
</evidence>
<dbReference type="InterPro" id="IPR034733">
    <property type="entry name" value="AcCoA_carboxyl_beta"/>
</dbReference>
<name>A0A4P8XW84_9FIRM</name>
<protein>
    <submittedName>
        <fullName evidence="2">Carboxyl transferase</fullName>
    </submittedName>
</protein>
<feature type="domain" description="CoA carboxyltransferase N-terminal" evidence="1">
    <location>
        <begin position="1"/>
        <end position="159"/>
    </location>
</feature>
<dbReference type="GO" id="GO:0004658">
    <property type="term" value="F:propionyl-CoA carboxylase activity"/>
    <property type="evidence" value="ECO:0007669"/>
    <property type="project" value="TreeGrafter"/>
</dbReference>
<dbReference type="Pfam" id="PF01039">
    <property type="entry name" value="Carboxyl_trans"/>
    <property type="match status" value="2"/>
</dbReference>
<evidence type="ECO:0000313" key="2">
    <source>
        <dbReference type="EMBL" id="QCT07391.1"/>
    </source>
</evidence>
<dbReference type="PANTHER" id="PTHR43842">
    <property type="entry name" value="PROPIONYL-COA CARBOXYLASE BETA CHAIN"/>
    <property type="match status" value="1"/>
</dbReference>
<dbReference type="Gene3D" id="3.90.226.10">
    <property type="entry name" value="2-enoyl-CoA Hydratase, Chain A, domain 1"/>
    <property type="match status" value="2"/>
</dbReference>
<proteinExistence type="predicted"/>
<dbReference type="InterPro" id="IPR011762">
    <property type="entry name" value="COA_CT_N"/>
</dbReference>
<sequence length="431" mass="45159">MSTEKITQAKAEISKTSAYKVITEFFDEGSFIEIDTYAKSGDNYAEAVAGYGSVNGLPCYAFCQNIDVANGAMSKAQAAKLKKVYDLALKNGAPVVGIYDSLGGKLKEGNELLNAYGTVLHAASTLSGVVPQISVVLSDCLGTSAITASSADFVIKAKDAKISVQTSDDEGCNCSVAIIADDKEDAISKAKDLILYMPSNNLSTAPCAEEFGPDPEGKCIVCKTLDAGSDVKLYDHIGETAKVGFARLQGEVVGVVQTKGGKIQKPDGKKITKLVSFCDAFSIPVITFLNSEGFDCLGAATSVTNAYAEATTTKITVITGKAVGPVYVAMAGSGAMTDLTFALPEAVVSPLNEMAATFLLAPEKMEVPVKDQPKVAEEFAQANLSAFKAAEDGVIENIVTEAELRTVLGQSVTMLMSKRVSTLPKKHSTIG</sequence>
<dbReference type="PANTHER" id="PTHR43842:SF2">
    <property type="entry name" value="PROPIONYL-COA CARBOXYLASE BETA CHAIN, MITOCHONDRIAL"/>
    <property type="match status" value="1"/>
</dbReference>
<dbReference type="PROSITE" id="PS50980">
    <property type="entry name" value="COA_CT_NTER"/>
    <property type="match status" value="1"/>
</dbReference>
<dbReference type="RefSeq" id="WP_138157412.1">
    <property type="nucleotide sequence ID" value="NZ_CP039381.1"/>
</dbReference>
<dbReference type="EMBL" id="CP039381">
    <property type="protein sequence ID" value="QCT07391.1"/>
    <property type="molecule type" value="Genomic_DNA"/>
</dbReference>
<dbReference type="KEGG" id="ruj:E5Z56_08485"/>